<dbReference type="Proteomes" id="UP000639772">
    <property type="component" value="Chromosome 3"/>
</dbReference>
<dbReference type="SUPFAM" id="SSF52540">
    <property type="entry name" value="P-loop containing nucleoside triphosphate hydrolases"/>
    <property type="match status" value="1"/>
</dbReference>
<dbReference type="GO" id="GO:0000724">
    <property type="term" value="P:double-strand break repair via homologous recombination"/>
    <property type="evidence" value="ECO:0007669"/>
    <property type="project" value="TreeGrafter"/>
</dbReference>
<name>A0A835RPW8_VANPL</name>
<protein>
    <submittedName>
        <fullName evidence="1">Uncharacterized protein</fullName>
    </submittedName>
</protein>
<gene>
    <name evidence="1" type="ORF">HPP92_006790</name>
</gene>
<dbReference type="OrthoDB" id="67296at2759"/>
<dbReference type="PANTHER" id="PTHR28653:SF1">
    <property type="entry name" value="ATPASE SWSAP1"/>
    <property type="match status" value="1"/>
</dbReference>
<reference evidence="1 2" key="1">
    <citation type="journal article" date="2020" name="Nat. Food">
        <title>A phased Vanilla planifolia genome enables genetic improvement of flavour and production.</title>
        <authorList>
            <person name="Hasing T."/>
            <person name="Tang H."/>
            <person name="Brym M."/>
            <person name="Khazi F."/>
            <person name="Huang T."/>
            <person name="Chambers A.H."/>
        </authorList>
    </citation>
    <scope>NUCLEOTIDE SEQUENCE [LARGE SCALE GENOMIC DNA]</scope>
    <source>
        <tissue evidence="1">Leaf</tissue>
    </source>
</reference>
<sequence length="230" mass="25900">MPEKFFAGGCARVYRAAEQLTLLYGPRACGKTSLLFQFAINCAAESGRDVVYVCNKQRMEFKPPFLSQGVDPALPILGSIQMKYVEDDHEIKKYFAAFHLHDIFPAAVVIDDFGDFFNKGKSQHTYPQRNNTAMVRLLALCQHAISHANSMLQPSGSCKLLLSDTHKGQIPRFLFIYKRWIQSIFIIEGDGIGPFLLKNMASPGKLSTRMRTAKYSLSSQHLVLEEMAEE</sequence>
<dbReference type="PANTHER" id="PTHR28653">
    <property type="match status" value="1"/>
</dbReference>
<evidence type="ECO:0000313" key="1">
    <source>
        <dbReference type="EMBL" id="KAG0489927.1"/>
    </source>
</evidence>
<comment type="caution">
    <text evidence="1">The sequence shown here is derived from an EMBL/GenBank/DDBJ whole genome shotgun (WGS) entry which is preliminary data.</text>
</comment>
<dbReference type="AlphaFoldDB" id="A0A835RPW8"/>
<dbReference type="GO" id="GO:0003697">
    <property type="term" value="F:single-stranded DNA binding"/>
    <property type="evidence" value="ECO:0007669"/>
    <property type="project" value="TreeGrafter"/>
</dbReference>
<accession>A0A835RPW8</accession>
<evidence type="ECO:0000313" key="2">
    <source>
        <dbReference type="Proteomes" id="UP000639772"/>
    </source>
</evidence>
<organism evidence="1 2">
    <name type="scientific">Vanilla planifolia</name>
    <name type="common">Vanilla</name>
    <dbReference type="NCBI Taxonomy" id="51239"/>
    <lineage>
        <taxon>Eukaryota</taxon>
        <taxon>Viridiplantae</taxon>
        <taxon>Streptophyta</taxon>
        <taxon>Embryophyta</taxon>
        <taxon>Tracheophyta</taxon>
        <taxon>Spermatophyta</taxon>
        <taxon>Magnoliopsida</taxon>
        <taxon>Liliopsida</taxon>
        <taxon>Asparagales</taxon>
        <taxon>Orchidaceae</taxon>
        <taxon>Vanilloideae</taxon>
        <taxon>Vanilleae</taxon>
        <taxon>Vanilla</taxon>
    </lineage>
</organism>
<dbReference type="GO" id="GO:0097196">
    <property type="term" value="C:Shu complex"/>
    <property type="evidence" value="ECO:0007669"/>
    <property type="project" value="TreeGrafter"/>
</dbReference>
<dbReference type="EMBL" id="JADCNM010000003">
    <property type="protein sequence ID" value="KAG0489927.1"/>
    <property type="molecule type" value="Genomic_DNA"/>
</dbReference>
<proteinExistence type="predicted"/>
<dbReference type="InterPro" id="IPR027417">
    <property type="entry name" value="P-loop_NTPase"/>
</dbReference>
<dbReference type="Gene3D" id="3.40.50.300">
    <property type="entry name" value="P-loop containing nucleotide triphosphate hydrolases"/>
    <property type="match status" value="1"/>
</dbReference>